<gene>
    <name evidence="9" type="ORF">IAC29_07120</name>
</gene>
<comment type="caution">
    <text evidence="9">The sequence shown here is derived from an EMBL/GenBank/DDBJ whole genome shotgun (WGS) entry which is preliminary data.</text>
</comment>
<reference evidence="9" key="1">
    <citation type="submission" date="2020-10" db="EMBL/GenBank/DDBJ databases">
        <authorList>
            <person name="Gilroy R."/>
        </authorList>
    </citation>
    <scope>NUCLEOTIDE SEQUENCE</scope>
    <source>
        <strain evidence="9">20514</strain>
    </source>
</reference>
<feature type="chain" id="PRO_5039176128" evidence="6">
    <location>
        <begin position="19"/>
        <end position="613"/>
    </location>
</feature>
<evidence type="ECO:0000256" key="6">
    <source>
        <dbReference type="SAM" id="SignalP"/>
    </source>
</evidence>
<dbReference type="EMBL" id="JADIMQ010000100">
    <property type="protein sequence ID" value="MBO8449024.1"/>
    <property type="molecule type" value="Genomic_DNA"/>
</dbReference>
<evidence type="ECO:0000259" key="8">
    <source>
        <dbReference type="Pfam" id="PF14322"/>
    </source>
</evidence>
<feature type="domain" description="RagB/SusD" evidence="7">
    <location>
        <begin position="300"/>
        <end position="610"/>
    </location>
</feature>
<reference evidence="9" key="2">
    <citation type="journal article" date="2021" name="PeerJ">
        <title>Extensive microbial diversity within the chicken gut microbiome revealed by metagenomics and culture.</title>
        <authorList>
            <person name="Gilroy R."/>
            <person name="Ravi A."/>
            <person name="Getino M."/>
            <person name="Pursley I."/>
            <person name="Horton D.L."/>
            <person name="Alikhan N.F."/>
            <person name="Baker D."/>
            <person name="Gharbi K."/>
            <person name="Hall N."/>
            <person name="Watson M."/>
            <person name="Adriaenssens E.M."/>
            <person name="Foster-Nyarko E."/>
            <person name="Jarju S."/>
            <person name="Secka A."/>
            <person name="Antonio M."/>
            <person name="Oren A."/>
            <person name="Chaudhuri R.R."/>
            <person name="La Ragione R."/>
            <person name="Hildebrand F."/>
            <person name="Pallen M.J."/>
        </authorList>
    </citation>
    <scope>NUCLEOTIDE SEQUENCE</scope>
    <source>
        <strain evidence="9">20514</strain>
    </source>
</reference>
<keyword evidence="4" id="KW-0472">Membrane</keyword>
<evidence type="ECO:0000313" key="10">
    <source>
        <dbReference type="Proteomes" id="UP000810252"/>
    </source>
</evidence>
<name>A0A9D9HFR7_9BACT</name>
<evidence type="ECO:0000256" key="1">
    <source>
        <dbReference type="ARBA" id="ARBA00004442"/>
    </source>
</evidence>
<dbReference type="InterPro" id="IPR033985">
    <property type="entry name" value="SusD-like_N"/>
</dbReference>
<dbReference type="Pfam" id="PF07980">
    <property type="entry name" value="SusD_RagB"/>
    <property type="match status" value="1"/>
</dbReference>
<keyword evidence="3 6" id="KW-0732">Signal</keyword>
<protein>
    <submittedName>
        <fullName evidence="9">RagB/SusD family nutrient uptake outer membrane protein</fullName>
    </submittedName>
</protein>
<evidence type="ECO:0000256" key="4">
    <source>
        <dbReference type="ARBA" id="ARBA00023136"/>
    </source>
</evidence>
<comment type="similarity">
    <text evidence="2">Belongs to the SusD family.</text>
</comment>
<evidence type="ECO:0000256" key="2">
    <source>
        <dbReference type="ARBA" id="ARBA00006275"/>
    </source>
</evidence>
<dbReference type="AlphaFoldDB" id="A0A9D9HFR7"/>
<dbReference type="SUPFAM" id="SSF48452">
    <property type="entry name" value="TPR-like"/>
    <property type="match status" value="1"/>
</dbReference>
<dbReference type="Gene3D" id="1.25.40.390">
    <property type="match status" value="1"/>
</dbReference>
<organism evidence="9 10">
    <name type="scientific">Candidatus Cryptobacteroides merdigallinarum</name>
    <dbReference type="NCBI Taxonomy" id="2840770"/>
    <lineage>
        <taxon>Bacteria</taxon>
        <taxon>Pseudomonadati</taxon>
        <taxon>Bacteroidota</taxon>
        <taxon>Bacteroidia</taxon>
        <taxon>Bacteroidales</taxon>
        <taxon>Candidatus Cryptobacteroides</taxon>
    </lineage>
</organism>
<sequence>MKKNIIGYILSTAFMALAAVSCSFLDVDPETQMTDEGFYESPNDIRSVLYSTYASLRDNGLYNTSIWTVADVRSDVAFPSATRYSANMYKHESEEFNITSNNTATQNFWSHSYRAIKRANTVIIKGQELFPDDADVQLYIVEAKVLRALFYFNLVRVFGDVPIVLDIPDSYSDAGDDVRMSVELVYEQILKDLTDAVNSGLMQGKNATPTGRVNLYAAEALLGKVFLNIPDEITARAYPNVPAYSDISNSPKLFAYFPELTATKWEAAKYYLDDVVNNGGYSLMGTFSDLFKPANKNNIESIWEVEFKGDQTESMGSSFYTQFCPPNYRPRETPNSNGYTPAGLANTGGGSCVPTGYFIDLARKWDSFYPDWTYAPTYFDGNIYTDKRISDGAWTTDNNGNPLPVNENKDYPQSVTYPYDPYSGTTFRLTVKGFGQDEKWFCGKYQSGTPYKANDSDDNWYIIRYADVLLMLAEAEARINDGYLSQDALDRTINMVRNRAGIIPYRATGASDCGAVLDTPEKVYDAIFEERTLELAFEGHRWFDLVRSGEAVSVMNEHFTRYYEAYTSNSGASVDSYYMKNKRVVIDEYCTLFPIPSKELLLNPRLTQNNNAR</sequence>
<feature type="signal peptide" evidence="6">
    <location>
        <begin position="1"/>
        <end position="18"/>
    </location>
</feature>
<comment type="subcellular location">
    <subcellularLocation>
        <location evidence="1">Cell outer membrane</location>
    </subcellularLocation>
</comment>
<dbReference type="PROSITE" id="PS51257">
    <property type="entry name" value="PROKAR_LIPOPROTEIN"/>
    <property type="match status" value="1"/>
</dbReference>
<keyword evidence="5" id="KW-0998">Cell outer membrane</keyword>
<feature type="domain" description="SusD-like N-terminal" evidence="8">
    <location>
        <begin position="24"/>
        <end position="227"/>
    </location>
</feature>
<accession>A0A9D9HFR7</accession>
<dbReference type="GO" id="GO:0009279">
    <property type="term" value="C:cell outer membrane"/>
    <property type="evidence" value="ECO:0007669"/>
    <property type="project" value="UniProtKB-SubCell"/>
</dbReference>
<proteinExistence type="inferred from homology"/>
<dbReference type="Proteomes" id="UP000810252">
    <property type="component" value="Unassembled WGS sequence"/>
</dbReference>
<evidence type="ECO:0000256" key="5">
    <source>
        <dbReference type="ARBA" id="ARBA00023237"/>
    </source>
</evidence>
<evidence type="ECO:0000256" key="3">
    <source>
        <dbReference type="ARBA" id="ARBA00022729"/>
    </source>
</evidence>
<dbReference type="InterPro" id="IPR011990">
    <property type="entry name" value="TPR-like_helical_dom_sf"/>
</dbReference>
<dbReference type="Pfam" id="PF14322">
    <property type="entry name" value="SusD-like_3"/>
    <property type="match status" value="1"/>
</dbReference>
<evidence type="ECO:0000313" key="9">
    <source>
        <dbReference type="EMBL" id="MBO8449024.1"/>
    </source>
</evidence>
<evidence type="ECO:0000259" key="7">
    <source>
        <dbReference type="Pfam" id="PF07980"/>
    </source>
</evidence>
<dbReference type="InterPro" id="IPR012944">
    <property type="entry name" value="SusD_RagB_dom"/>
</dbReference>